<dbReference type="PANTHER" id="PTHR42943:SF2">
    <property type="entry name" value="GLUTATHIONE S-TRANSFERASE KAPPA 1"/>
    <property type="match status" value="1"/>
</dbReference>
<dbReference type="EMBL" id="JAQQEZ010000079">
    <property type="protein sequence ID" value="MFM0008061.1"/>
    <property type="molecule type" value="Genomic_DNA"/>
</dbReference>
<evidence type="ECO:0000313" key="4">
    <source>
        <dbReference type="Proteomes" id="UP001629230"/>
    </source>
</evidence>
<dbReference type="Pfam" id="PF01323">
    <property type="entry name" value="DSBA"/>
    <property type="match status" value="1"/>
</dbReference>
<dbReference type="InterPro" id="IPR044087">
    <property type="entry name" value="NahD-like"/>
</dbReference>
<dbReference type="GO" id="GO:0016853">
    <property type="term" value="F:isomerase activity"/>
    <property type="evidence" value="ECO:0007669"/>
    <property type="project" value="UniProtKB-KW"/>
</dbReference>
<dbReference type="InterPro" id="IPR001853">
    <property type="entry name" value="DSBA-like_thioredoxin_dom"/>
</dbReference>
<comment type="caution">
    <text evidence="3">The sequence shown here is derived from an EMBL/GenBank/DDBJ whole genome shotgun (WGS) entry which is preliminary data.</text>
</comment>
<dbReference type="Proteomes" id="UP001629230">
    <property type="component" value="Unassembled WGS sequence"/>
</dbReference>
<keyword evidence="4" id="KW-1185">Reference proteome</keyword>
<dbReference type="Gene3D" id="3.40.30.10">
    <property type="entry name" value="Glutaredoxin"/>
    <property type="match status" value="1"/>
</dbReference>
<evidence type="ECO:0000259" key="2">
    <source>
        <dbReference type="Pfam" id="PF01323"/>
    </source>
</evidence>
<gene>
    <name evidence="3" type="ORF">PQR57_44980</name>
</gene>
<dbReference type="InterPro" id="IPR051924">
    <property type="entry name" value="GST_Kappa/NadH"/>
</dbReference>
<dbReference type="InterPro" id="IPR014440">
    <property type="entry name" value="HCCAis_GSTk"/>
</dbReference>
<comment type="similarity">
    <text evidence="1">Belongs to the GST superfamily. NadH family.</text>
</comment>
<accession>A0ABW9B809</accession>
<sequence>MSKIQVDFLFDFGSPNAYLSHKVIPHIEARQEVVFRYVPILLGGLFKLTGNQSPADAFSHIKNKPQFGKLETARFVARYGITEYRYNPYFPINTLKLMRGAVAAQLDGTFDLYVTSVYRFMWEDELDMGDPVVLSAALDKAGLDGKGFAQRIDVPEVKQRLIDNTQEAFDRGAFGSPTFFVNDEMYFGKDQLRDVEEEIIRLTAPQA</sequence>
<proteinExistence type="inferred from homology"/>
<dbReference type="PANTHER" id="PTHR42943">
    <property type="entry name" value="GLUTATHIONE S-TRANSFERASE KAPPA"/>
    <property type="match status" value="1"/>
</dbReference>
<dbReference type="RefSeq" id="WP_408182930.1">
    <property type="nucleotide sequence ID" value="NZ_JAQQEZ010000079.1"/>
</dbReference>
<comment type="catalytic activity">
    <reaction evidence="1">
        <text>2-hydroxychromene-2-carboxylate = (3E)-4-(2-hydroxyphenyl)-2-oxobut-3-enoate</text>
        <dbReference type="Rhea" id="RHEA:27401"/>
        <dbReference type="ChEBI" id="CHEBI:59350"/>
        <dbReference type="ChEBI" id="CHEBI:59353"/>
        <dbReference type="EC" id="5.99.1.4"/>
    </reaction>
</comment>
<dbReference type="SUPFAM" id="SSF52833">
    <property type="entry name" value="Thioredoxin-like"/>
    <property type="match status" value="1"/>
</dbReference>
<dbReference type="CDD" id="cd03022">
    <property type="entry name" value="DsbA_HCCA_Iso"/>
    <property type="match status" value="1"/>
</dbReference>
<name>A0ABW9B809_9BURK</name>
<organism evidence="3 4">
    <name type="scientific">Paraburkholderia dipogonis</name>
    <dbReference type="NCBI Taxonomy" id="1211383"/>
    <lineage>
        <taxon>Bacteria</taxon>
        <taxon>Pseudomonadati</taxon>
        <taxon>Pseudomonadota</taxon>
        <taxon>Betaproteobacteria</taxon>
        <taxon>Burkholderiales</taxon>
        <taxon>Burkholderiaceae</taxon>
        <taxon>Paraburkholderia</taxon>
    </lineage>
</organism>
<reference evidence="3 4" key="1">
    <citation type="journal article" date="2024" name="Chem. Sci.">
        <title>Discovery of megapolipeptins by genome mining of a Burkholderiales bacteria collection.</title>
        <authorList>
            <person name="Paulo B.S."/>
            <person name="Recchia M.J.J."/>
            <person name="Lee S."/>
            <person name="Fergusson C.H."/>
            <person name="Romanowski S.B."/>
            <person name="Hernandez A."/>
            <person name="Krull N."/>
            <person name="Liu D.Y."/>
            <person name="Cavanagh H."/>
            <person name="Bos A."/>
            <person name="Gray C.A."/>
            <person name="Murphy B.T."/>
            <person name="Linington R.G."/>
            <person name="Eustaquio A.S."/>
        </authorList>
    </citation>
    <scope>NUCLEOTIDE SEQUENCE [LARGE SCALE GENOMIC DNA]</scope>
    <source>
        <strain evidence="3 4">RL17-350-BIC-A</strain>
    </source>
</reference>
<dbReference type="PIRSF" id="PIRSF006386">
    <property type="entry name" value="HCCAis_GSTk"/>
    <property type="match status" value="1"/>
</dbReference>
<evidence type="ECO:0000256" key="1">
    <source>
        <dbReference type="PIRNR" id="PIRNR006386"/>
    </source>
</evidence>
<dbReference type="InterPro" id="IPR036249">
    <property type="entry name" value="Thioredoxin-like_sf"/>
</dbReference>
<feature type="domain" description="DSBA-like thioredoxin" evidence="2">
    <location>
        <begin position="5"/>
        <end position="199"/>
    </location>
</feature>
<protein>
    <recommendedName>
        <fullName evidence="1">2-hydroxychromene-2-carboxylate isomerase</fullName>
        <ecNumber evidence="1">5.99.1.4</ecNumber>
    </recommendedName>
</protein>
<dbReference type="EC" id="5.99.1.4" evidence="1"/>
<keyword evidence="1 3" id="KW-0413">Isomerase</keyword>
<evidence type="ECO:0000313" key="3">
    <source>
        <dbReference type="EMBL" id="MFM0008061.1"/>
    </source>
</evidence>